<keyword evidence="8 12" id="KW-1133">Transmembrane helix</keyword>
<dbReference type="HOGENOM" id="CLU_042028_0_1_9"/>
<dbReference type="NCBIfam" id="TIGR01103">
    <property type="entry name" value="fliP"/>
    <property type="match status" value="1"/>
</dbReference>
<feature type="transmembrane region" description="Helical" evidence="12">
    <location>
        <begin position="99"/>
        <end position="118"/>
    </location>
</feature>
<dbReference type="InterPro" id="IPR005838">
    <property type="entry name" value="T3SS_IM_P"/>
</dbReference>
<keyword evidence="11 12" id="KW-1006">Bacterial flagellum protein export</keyword>
<evidence type="ECO:0000313" key="14">
    <source>
        <dbReference type="EMBL" id="ADL51472.1"/>
    </source>
</evidence>
<keyword evidence="10" id="KW-0975">Bacterial flagellum</keyword>
<dbReference type="STRING" id="573061.Clocel_1728"/>
<keyword evidence="5 12" id="KW-0812">Transmembrane</keyword>
<evidence type="ECO:0000256" key="5">
    <source>
        <dbReference type="ARBA" id="ARBA00022692"/>
    </source>
</evidence>
<keyword evidence="14" id="KW-0282">Flagellum</keyword>
<reference evidence="14 15" key="1">
    <citation type="submission" date="2010-08" db="EMBL/GenBank/DDBJ databases">
        <title>Complete sequence of Clostridium cellulovorans 743B.</title>
        <authorList>
            <consortium name="US DOE Joint Genome Institute"/>
            <person name="Lucas S."/>
            <person name="Copeland A."/>
            <person name="Lapidus A."/>
            <person name="Cheng J.-F."/>
            <person name="Bruce D."/>
            <person name="Goodwin L."/>
            <person name="Pitluck S."/>
            <person name="Chertkov O."/>
            <person name="Detter J.C."/>
            <person name="Han C."/>
            <person name="Tapia R."/>
            <person name="Land M."/>
            <person name="Hauser L."/>
            <person name="Chang Y.-J."/>
            <person name="Jeffries C."/>
            <person name="Kyrpides N."/>
            <person name="Ivanova N."/>
            <person name="Mikhailova N."/>
            <person name="Hemme C.L."/>
            <person name="Woyke T."/>
        </authorList>
    </citation>
    <scope>NUCLEOTIDE SEQUENCE [LARGE SCALE GENOMIC DNA]</scope>
    <source>
        <strain evidence="15">ATCC 35296 / DSM 3052 / OCM 3 / 743B</strain>
    </source>
</reference>
<name>D9SKH6_CLOC7</name>
<dbReference type="PRINTS" id="PR00951">
    <property type="entry name" value="FLGBIOSNFLIP"/>
</dbReference>
<dbReference type="GO" id="GO:0009306">
    <property type="term" value="P:protein secretion"/>
    <property type="evidence" value="ECO:0007669"/>
    <property type="project" value="UniProtKB-UniRule"/>
</dbReference>
<organism evidence="14 15">
    <name type="scientific">Clostridium cellulovorans (strain ATCC 35296 / DSM 3052 / OCM 3 / 743B)</name>
    <dbReference type="NCBI Taxonomy" id="573061"/>
    <lineage>
        <taxon>Bacteria</taxon>
        <taxon>Bacillati</taxon>
        <taxon>Bacillota</taxon>
        <taxon>Clostridia</taxon>
        <taxon>Eubacteriales</taxon>
        <taxon>Clostridiaceae</taxon>
        <taxon>Clostridium</taxon>
    </lineage>
</organism>
<keyword evidence="6 12" id="KW-1005">Bacterial flagellum biogenesis</keyword>
<dbReference type="GO" id="GO:0044781">
    <property type="term" value="P:bacterial-type flagellum organization"/>
    <property type="evidence" value="ECO:0007669"/>
    <property type="project" value="UniProtKB-UniRule"/>
</dbReference>
<dbReference type="Pfam" id="PF00813">
    <property type="entry name" value="FliP"/>
    <property type="match status" value="1"/>
</dbReference>
<dbReference type="AlphaFoldDB" id="D9SKH6"/>
<keyword evidence="15" id="KW-1185">Reference proteome</keyword>
<feature type="transmembrane region" description="Helical" evidence="12">
    <location>
        <begin position="236"/>
        <end position="256"/>
    </location>
</feature>
<evidence type="ECO:0000256" key="2">
    <source>
        <dbReference type="ARBA" id="ARBA00021714"/>
    </source>
</evidence>
<evidence type="ECO:0000256" key="6">
    <source>
        <dbReference type="ARBA" id="ARBA00022795"/>
    </source>
</evidence>
<dbReference type="RefSeq" id="WP_010077316.1">
    <property type="nucleotide sequence ID" value="NC_014393.1"/>
</dbReference>
<evidence type="ECO:0000256" key="1">
    <source>
        <dbReference type="ARBA" id="ARBA00006257"/>
    </source>
</evidence>
<dbReference type="PROSITE" id="PS01061">
    <property type="entry name" value="FLIP_2"/>
    <property type="match status" value="1"/>
</dbReference>
<evidence type="ECO:0000256" key="10">
    <source>
        <dbReference type="ARBA" id="ARBA00023143"/>
    </source>
</evidence>
<evidence type="ECO:0000256" key="3">
    <source>
        <dbReference type="ARBA" id="ARBA00022448"/>
    </source>
</evidence>
<proteinExistence type="inferred from homology"/>
<comment type="function">
    <text evidence="12">Plays a role in the flagellum-specific transport system.</text>
</comment>
<keyword evidence="14" id="KW-0966">Cell projection</keyword>
<dbReference type="EMBL" id="CP002160">
    <property type="protein sequence ID" value="ADL51472.1"/>
    <property type="molecule type" value="Genomic_DNA"/>
</dbReference>
<keyword evidence="7 12" id="KW-0653">Protein transport</keyword>
<keyword evidence="3 12" id="KW-0813">Transport</keyword>
<dbReference type="OrthoDB" id="9805111at2"/>
<evidence type="ECO:0000256" key="7">
    <source>
        <dbReference type="ARBA" id="ARBA00022927"/>
    </source>
</evidence>
<keyword evidence="14" id="KW-0969">Cilium</keyword>
<keyword evidence="4 12" id="KW-1003">Cell membrane</keyword>
<dbReference type="PANTHER" id="PTHR30587">
    <property type="entry name" value="FLAGELLAR BIOSYNTHETIC PROTEIN FLIP"/>
    <property type="match status" value="1"/>
</dbReference>
<evidence type="ECO:0000256" key="9">
    <source>
        <dbReference type="ARBA" id="ARBA00023136"/>
    </source>
</evidence>
<evidence type="ECO:0000256" key="12">
    <source>
        <dbReference type="RuleBase" id="RU362069"/>
    </source>
</evidence>
<dbReference type="PANTHER" id="PTHR30587:SF0">
    <property type="entry name" value="FLAGELLAR BIOSYNTHETIC PROTEIN FLIP"/>
    <property type="match status" value="1"/>
</dbReference>
<feature type="transmembrane region" description="Helical" evidence="12">
    <location>
        <begin position="57"/>
        <end position="87"/>
    </location>
</feature>
<dbReference type="eggNOG" id="COG1338">
    <property type="taxonomic scope" value="Bacteria"/>
</dbReference>
<feature type="chain" id="PRO_5003128292" description="Flagellar biosynthetic protein FliP" evidence="13">
    <location>
        <begin position="27"/>
        <end position="257"/>
    </location>
</feature>
<comment type="subcellular location">
    <subcellularLocation>
        <location evidence="12">Cell membrane</location>
        <topology evidence="12">Multi-pass membrane protein</topology>
    </subcellularLocation>
    <subcellularLocation>
        <location evidence="12">Bacterial flagellum basal body</location>
    </subcellularLocation>
</comment>
<dbReference type="NCBIfam" id="NF009438">
    <property type="entry name" value="PRK12797.1"/>
    <property type="match status" value="1"/>
</dbReference>
<sequence>MKKNKLIIVLVFLLAILVVKSQYVSAATTNTMPIPNINLTVDGKSSSPQEYVDNIKLLLVLTALSLLPSILLTMTSFTRISIVLSFLKNAIGTQQTPPSQVLIGLSLFLTFFVMSPTISKVNTNALQPYLNNQISQQQAIDIGTTEMKTFMLKQTRKKDLKLFRDIRGVAEETKPEDLKMEVVIPSFIISELKTAFTIGFFIYIPFLIIDFVVASVLMSMGMFMISPMMVSIPFKILLFIMVDGWNLIVKSLVLSFG</sequence>
<dbReference type="KEGG" id="ccb:Clocel_1728"/>
<feature type="transmembrane region" description="Helical" evidence="12">
    <location>
        <begin position="200"/>
        <end position="224"/>
    </location>
</feature>
<evidence type="ECO:0000313" key="15">
    <source>
        <dbReference type="Proteomes" id="UP000002730"/>
    </source>
</evidence>
<dbReference type="GO" id="GO:0009425">
    <property type="term" value="C:bacterial-type flagellum basal body"/>
    <property type="evidence" value="ECO:0007669"/>
    <property type="project" value="UniProtKB-SubCell"/>
</dbReference>
<dbReference type="GO" id="GO:0005886">
    <property type="term" value="C:plasma membrane"/>
    <property type="evidence" value="ECO:0007669"/>
    <property type="project" value="UniProtKB-SubCell"/>
</dbReference>
<dbReference type="PRINTS" id="PR01302">
    <property type="entry name" value="TYPE3IMPPROT"/>
</dbReference>
<dbReference type="Proteomes" id="UP000002730">
    <property type="component" value="Chromosome"/>
</dbReference>
<evidence type="ECO:0000256" key="13">
    <source>
        <dbReference type="SAM" id="SignalP"/>
    </source>
</evidence>
<accession>D9SKH6</accession>
<keyword evidence="13" id="KW-0732">Signal</keyword>
<evidence type="ECO:0000256" key="11">
    <source>
        <dbReference type="ARBA" id="ARBA00023225"/>
    </source>
</evidence>
<gene>
    <name evidence="12" type="primary">fliP</name>
    <name evidence="14" type="ordered locus">Clocel_1728</name>
</gene>
<evidence type="ECO:0000256" key="8">
    <source>
        <dbReference type="ARBA" id="ARBA00022989"/>
    </source>
</evidence>
<keyword evidence="9 12" id="KW-0472">Membrane</keyword>
<feature type="signal peptide" evidence="13">
    <location>
        <begin position="1"/>
        <end position="26"/>
    </location>
</feature>
<dbReference type="InterPro" id="IPR005837">
    <property type="entry name" value="FliP"/>
</dbReference>
<comment type="similarity">
    <text evidence="1 12">Belongs to the FliP/MopC/SpaP family.</text>
</comment>
<evidence type="ECO:0000256" key="4">
    <source>
        <dbReference type="ARBA" id="ARBA00022475"/>
    </source>
</evidence>
<protein>
    <recommendedName>
        <fullName evidence="2 12">Flagellar biosynthetic protein FliP</fullName>
    </recommendedName>
</protein>